<feature type="region of interest" description="Disordered" evidence="1">
    <location>
        <begin position="220"/>
        <end position="264"/>
    </location>
</feature>
<feature type="region of interest" description="Disordered" evidence="1">
    <location>
        <begin position="1"/>
        <end position="20"/>
    </location>
</feature>
<evidence type="ECO:0000256" key="1">
    <source>
        <dbReference type="SAM" id="MobiDB-lite"/>
    </source>
</evidence>
<organism evidence="2 3">
    <name type="scientific">Schizopora paradoxa</name>
    <dbReference type="NCBI Taxonomy" id="27342"/>
    <lineage>
        <taxon>Eukaryota</taxon>
        <taxon>Fungi</taxon>
        <taxon>Dikarya</taxon>
        <taxon>Basidiomycota</taxon>
        <taxon>Agaricomycotina</taxon>
        <taxon>Agaricomycetes</taxon>
        <taxon>Hymenochaetales</taxon>
        <taxon>Schizoporaceae</taxon>
        <taxon>Schizopora</taxon>
    </lineage>
</organism>
<dbReference type="Proteomes" id="UP000053477">
    <property type="component" value="Unassembled WGS sequence"/>
</dbReference>
<proteinExistence type="predicted"/>
<feature type="region of interest" description="Disordered" evidence="1">
    <location>
        <begin position="163"/>
        <end position="183"/>
    </location>
</feature>
<reference evidence="2 3" key="1">
    <citation type="submission" date="2015-04" db="EMBL/GenBank/DDBJ databases">
        <title>Complete genome sequence of Schizopora paradoxa KUC8140, a cosmopolitan wood degrader in East Asia.</title>
        <authorList>
            <consortium name="DOE Joint Genome Institute"/>
            <person name="Min B."/>
            <person name="Park H."/>
            <person name="Jang Y."/>
            <person name="Kim J.-J."/>
            <person name="Kim K.H."/>
            <person name="Pangilinan J."/>
            <person name="Lipzen A."/>
            <person name="Riley R."/>
            <person name="Grigoriev I.V."/>
            <person name="Spatafora J.W."/>
            <person name="Choi I.-G."/>
        </authorList>
    </citation>
    <scope>NUCLEOTIDE SEQUENCE [LARGE SCALE GENOMIC DNA]</scope>
    <source>
        <strain evidence="2 3">KUC8140</strain>
    </source>
</reference>
<keyword evidence="3" id="KW-1185">Reference proteome</keyword>
<dbReference type="EMBL" id="KQ085933">
    <property type="protein sequence ID" value="KLO15209.1"/>
    <property type="molecule type" value="Genomic_DNA"/>
</dbReference>
<feature type="compositionally biased region" description="Polar residues" evidence="1">
    <location>
        <begin position="99"/>
        <end position="111"/>
    </location>
</feature>
<feature type="region of interest" description="Disordered" evidence="1">
    <location>
        <begin position="58"/>
        <end position="114"/>
    </location>
</feature>
<evidence type="ECO:0000313" key="3">
    <source>
        <dbReference type="Proteomes" id="UP000053477"/>
    </source>
</evidence>
<feature type="region of interest" description="Disordered" evidence="1">
    <location>
        <begin position="284"/>
        <end position="325"/>
    </location>
</feature>
<accession>A0A0H2RTN2</accession>
<sequence length="344" mass="38946">MMGFDHHQYQSSCKNTRNGVSHSPIIIRTELSRSRSRSPVRFEEELYRVRRHNVQVEYSRSRSHTQRIIIEDDMGDMERRSRPARPSSPVALSDRPMSRTPSPKSEQSKASWVTWKPPTALRSGASNLPGPSHFVGVNSKKNGPAPMFSSNRQQRFEQPIVAGHRRSRSLSAKPVQNADERAASEWSAGREYLERHRTRSNSPAAGRWEEGLQIEVQPKPVPQKARTQGLQSLIPSLFGRRSRREALDKEDKKHNATDMTGYGDINEQPTEVVRRPNIGVWRDTVPSGAYRTPLSEPATEDGIDGGGTETSSRSEVHPQIPGPHLHLSLSSRHFLKCLRRAHRR</sequence>
<feature type="compositionally biased region" description="Polar residues" evidence="1">
    <location>
        <begin position="225"/>
        <end position="234"/>
    </location>
</feature>
<evidence type="ECO:0000313" key="2">
    <source>
        <dbReference type="EMBL" id="KLO15209.1"/>
    </source>
</evidence>
<feature type="compositionally biased region" description="Polar residues" evidence="1">
    <location>
        <begin position="9"/>
        <end position="20"/>
    </location>
</feature>
<gene>
    <name evidence="2" type="ORF">SCHPADRAFT_278145</name>
</gene>
<dbReference type="AlphaFoldDB" id="A0A0H2RTN2"/>
<dbReference type="InParanoid" id="A0A0H2RTN2"/>
<feature type="compositionally biased region" description="Basic and acidic residues" evidence="1">
    <location>
        <begin position="244"/>
        <end position="256"/>
    </location>
</feature>
<protein>
    <submittedName>
        <fullName evidence="2">Uncharacterized protein</fullName>
    </submittedName>
</protein>
<name>A0A0H2RTN2_9AGAM</name>